<feature type="region of interest" description="Disordered" evidence="1">
    <location>
        <begin position="76"/>
        <end position="155"/>
    </location>
</feature>
<evidence type="ECO:0000313" key="3">
    <source>
        <dbReference type="Proteomes" id="UP001310594"/>
    </source>
</evidence>
<dbReference type="EMBL" id="JAVRQU010000007">
    <property type="protein sequence ID" value="KAK5700640.1"/>
    <property type="molecule type" value="Genomic_DNA"/>
</dbReference>
<accession>A0AAN7W6N7</accession>
<organism evidence="2 3">
    <name type="scientific">Elasticomyces elasticus</name>
    <dbReference type="NCBI Taxonomy" id="574655"/>
    <lineage>
        <taxon>Eukaryota</taxon>
        <taxon>Fungi</taxon>
        <taxon>Dikarya</taxon>
        <taxon>Ascomycota</taxon>
        <taxon>Pezizomycotina</taxon>
        <taxon>Dothideomycetes</taxon>
        <taxon>Dothideomycetidae</taxon>
        <taxon>Mycosphaerellales</taxon>
        <taxon>Teratosphaeriaceae</taxon>
        <taxon>Elasticomyces</taxon>
    </lineage>
</organism>
<evidence type="ECO:0000256" key="1">
    <source>
        <dbReference type="SAM" id="MobiDB-lite"/>
    </source>
</evidence>
<comment type="caution">
    <text evidence="2">The sequence shown here is derived from an EMBL/GenBank/DDBJ whole genome shotgun (WGS) entry which is preliminary data.</text>
</comment>
<reference evidence="2" key="1">
    <citation type="submission" date="2023-08" db="EMBL/GenBank/DDBJ databases">
        <title>Black Yeasts Isolated from many extreme environments.</title>
        <authorList>
            <person name="Coleine C."/>
            <person name="Stajich J.E."/>
            <person name="Selbmann L."/>
        </authorList>
    </citation>
    <scope>NUCLEOTIDE SEQUENCE</scope>
    <source>
        <strain evidence="2">CCFEE 5810</strain>
    </source>
</reference>
<feature type="compositionally biased region" description="Basic and acidic residues" evidence="1">
    <location>
        <begin position="99"/>
        <end position="125"/>
    </location>
</feature>
<protein>
    <submittedName>
        <fullName evidence="2">Uncharacterized protein</fullName>
    </submittedName>
</protein>
<dbReference type="AlphaFoldDB" id="A0AAN7W6N7"/>
<dbReference type="Proteomes" id="UP001310594">
    <property type="component" value="Unassembled WGS sequence"/>
</dbReference>
<gene>
    <name evidence="2" type="ORF">LTR97_005157</name>
</gene>
<name>A0AAN7W6N7_9PEZI</name>
<proteinExistence type="predicted"/>
<evidence type="ECO:0000313" key="2">
    <source>
        <dbReference type="EMBL" id="KAK5700640.1"/>
    </source>
</evidence>
<feature type="compositionally biased region" description="Acidic residues" evidence="1">
    <location>
        <begin position="126"/>
        <end position="151"/>
    </location>
</feature>
<sequence length="441" mass="49530">MGKYPTLKGIKMMKLKKEERQKNGYDCGVLIVAAGALIYQKEEAGLKSLPRQAREWRSLILVRLADRLRSAPLPDVEAAAPLKQGAHAPKRTATDEQMEDHTNDGTPRKRSRVVDDAEVEDVARENDEDFVESNEEESDGSEGEESAELEGNDNGKLRRRWGRKVTGFEDETKQDYLVRIKTLKGKEYELATEQRRSLVKKLREEADPAYAAKTKQRQRQHYLRQRVKAGYEVEEDDLVTDDEPNIVMAPCWTKKEVDKIVDVMVKDPDSEGIPGKCPFECLAGVNLDFTGGKDDPLHQHIRVAHGHLLFEKDLFICTDCKSGFPSTRAKDRHFCGLAESGKVQVACRTDSCMQLLNGEAELCVHEVYSHGILDGYDLPFLETVDEAPAPSETVACGLVDGHLMEGEATAMFLRRISNRGKKLLNEDASGSLHKVSVRRCF</sequence>